<evidence type="ECO:0000313" key="1">
    <source>
        <dbReference type="EMBL" id="MBK1867630.1"/>
    </source>
</evidence>
<gene>
    <name evidence="1" type="ORF">JHL16_14830</name>
</gene>
<sequence>MKRILGALSIAAVMAASTVVQAQDIVLQALFMKQTAYSDKDVRDMTTDFEAAHPGIKVNLEFVPYEALHNKIVASISAGSGGYDVALVDTIWPAEFATNQFVDDLTSLVPPRDPIFGGAWKTGEYDGKIWAMPWILDTKYLFYNKDILAKAGFDHPPATLDELTQQAKVIKDKGLADYPIVWSWGQAEALVCDYALLVQAFGGQFYDENGEPAFTKGGALKALQFMVGSIKDGISNPRSTEFLEEEVRNTFSSGRAAFALNWTYMWPLANDPKQSEVAGKIGIVPAPGTPEGSPQAAINGSMGLSIMRNSDKKDAAWLYIKYLTSQETQDKYASMSLPIWKSSYADPKVVKGQEELIKAAETSVAIMYNRPTKVQYQEISTLLQQQIQSALLGLQSPEQAMKELASQTSGMK</sequence>
<organism evidence="1 2">
    <name type="scientific">Taklimakanibacter albus</name>
    <dbReference type="NCBI Taxonomy" id="2800327"/>
    <lineage>
        <taxon>Bacteria</taxon>
        <taxon>Pseudomonadati</taxon>
        <taxon>Pseudomonadota</taxon>
        <taxon>Alphaproteobacteria</taxon>
        <taxon>Hyphomicrobiales</taxon>
        <taxon>Aestuariivirgaceae</taxon>
        <taxon>Taklimakanibacter</taxon>
    </lineage>
</organism>
<dbReference type="EMBL" id="JAENHL010000007">
    <property type="protein sequence ID" value="MBK1867630.1"/>
    <property type="molecule type" value="Genomic_DNA"/>
</dbReference>
<comment type="caution">
    <text evidence="1">The sequence shown here is derived from an EMBL/GenBank/DDBJ whole genome shotgun (WGS) entry which is preliminary data.</text>
</comment>
<evidence type="ECO:0000313" key="2">
    <source>
        <dbReference type="Proteomes" id="UP000616151"/>
    </source>
</evidence>
<dbReference type="Proteomes" id="UP000616151">
    <property type="component" value="Unassembled WGS sequence"/>
</dbReference>
<keyword evidence="2" id="KW-1185">Reference proteome</keyword>
<name>A0ACC5R4V6_9HYPH</name>
<reference evidence="1" key="1">
    <citation type="submission" date="2021-01" db="EMBL/GenBank/DDBJ databases">
        <authorList>
            <person name="Sun Q."/>
        </authorList>
    </citation>
    <scope>NUCLEOTIDE SEQUENCE</scope>
    <source>
        <strain evidence="1">YIM B02566</strain>
    </source>
</reference>
<protein>
    <submittedName>
        <fullName evidence="1">Extracellular solute-binding protein</fullName>
    </submittedName>
</protein>
<accession>A0ACC5R4V6</accession>
<proteinExistence type="predicted"/>